<evidence type="ECO:0000256" key="5">
    <source>
        <dbReference type="ARBA" id="ARBA00020397"/>
    </source>
</evidence>
<comment type="miscellaneous">
    <text evidence="8">This function is generally fulfilled by the C-terminal part of HisG, which is missing in some bacteria such as this one.</text>
</comment>
<keyword evidence="11" id="KW-0328">Glycosyltransferase</keyword>
<sequence length="391" mass="42678">MALADRWLLPEGVKEILPPEASQIEAMRRRLLDLFDSWGYDLVLPPLMEHLDALLTGVGGELDLNTFKLTDQLSGHTLGIRADITPQVARIDAHRMRNEGASRLCYCGSVLHARSTQPLASRNPLQIGAELFGHAGLDSDVEVIALMIATLHKAGADQELSLDLGHVGIFRGLMVDAGMTSAQQNEYQGMLQRKALPEIERFLKTLDVDERVLELLAELPRLHGGIEVLAKAKVLFSDASEDVLDAIAYLEELAQRVAKRFPELDLYFDLSELRGYNYHTGVVFAAYTPAYGQALAKGGRYDDIGRDFGRARPATGFSADLKTLVDLASLQVAQVSLVTAPAGEDAALLEKINELRAQGVRVIQALSGDNQAVKSSAELVLENGEWTVKGL</sequence>
<dbReference type="GO" id="GO:0000105">
    <property type="term" value="P:L-histidine biosynthetic process"/>
    <property type="evidence" value="ECO:0007669"/>
    <property type="project" value="UniProtKB-UniRule"/>
</dbReference>
<comment type="caution">
    <text evidence="11">The sequence shown here is derived from an EMBL/GenBank/DDBJ whole genome shotgun (WGS) entry which is preliminary data.</text>
</comment>
<feature type="binding site" evidence="9">
    <location>
        <begin position="83"/>
        <end position="85"/>
    </location>
    <ligand>
        <name>L-histidine</name>
        <dbReference type="ChEBI" id="CHEBI:57595"/>
    </ligand>
</feature>
<reference evidence="11" key="1">
    <citation type="submission" date="2020-10" db="EMBL/GenBank/DDBJ databases">
        <title>Bacterium isolated from coastal waters sediment.</title>
        <authorList>
            <person name="Chen R.-J."/>
            <person name="Lu D.-C."/>
            <person name="Zhu K.-L."/>
            <person name="Du Z.-J."/>
        </authorList>
    </citation>
    <scope>NUCLEOTIDE SEQUENCE</scope>
    <source>
        <strain evidence="11">N1Y112</strain>
    </source>
</reference>
<comment type="pathway">
    <text evidence="2 8">Amino-acid biosynthesis; L-histidine biosynthesis; L-histidine from 5-phospho-alpha-D-ribose 1-diphosphate: step 1/9.</text>
</comment>
<dbReference type="AlphaFoldDB" id="A0A8J7FIY4"/>
<dbReference type="GO" id="GO:0016757">
    <property type="term" value="F:glycosyltransferase activity"/>
    <property type="evidence" value="ECO:0007669"/>
    <property type="project" value="UniProtKB-KW"/>
</dbReference>
<feature type="binding site" evidence="9">
    <location>
        <position position="126"/>
    </location>
    <ligand>
        <name>L-histidine</name>
        <dbReference type="ChEBI" id="CHEBI:57595"/>
    </ligand>
</feature>
<evidence type="ECO:0000256" key="8">
    <source>
        <dbReference type="HAMAP-Rule" id="MF_00125"/>
    </source>
</evidence>
<evidence type="ECO:0000259" key="10">
    <source>
        <dbReference type="Pfam" id="PF13393"/>
    </source>
</evidence>
<dbReference type="NCBIfam" id="TIGR00443">
    <property type="entry name" value="hisZ_biosyn_reg"/>
    <property type="match status" value="1"/>
</dbReference>
<keyword evidence="6 8" id="KW-0963">Cytoplasm</keyword>
<accession>A0A8J7FIY4</accession>
<dbReference type="Gene3D" id="3.30.930.10">
    <property type="entry name" value="Bira Bifunctional Protein, Domain 2"/>
    <property type="match status" value="1"/>
</dbReference>
<organism evidence="11 12">
    <name type="scientific">Pontibacterium sinense</name>
    <dbReference type="NCBI Taxonomy" id="2781979"/>
    <lineage>
        <taxon>Bacteria</taxon>
        <taxon>Pseudomonadati</taxon>
        <taxon>Pseudomonadota</taxon>
        <taxon>Gammaproteobacteria</taxon>
        <taxon>Oceanospirillales</taxon>
        <taxon>Oceanospirillaceae</taxon>
        <taxon>Pontibacterium</taxon>
    </lineage>
</organism>
<evidence type="ECO:0000256" key="2">
    <source>
        <dbReference type="ARBA" id="ARBA00004667"/>
    </source>
</evidence>
<keyword evidence="8" id="KW-0028">Amino-acid biosynthesis</keyword>
<feature type="domain" description="Class II Histidinyl-tRNA synthetase (HisRS)-like catalytic core" evidence="10">
    <location>
        <begin position="12"/>
        <end position="324"/>
    </location>
</feature>
<dbReference type="Pfam" id="PF13393">
    <property type="entry name" value="tRNA-synt_His"/>
    <property type="match status" value="1"/>
</dbReference>
<keyword evidence="11" id="KW-0808">Transferase</keyword>
<evidence type="ECO:0000256" key="1">
    <source>
        <dbReference type="ARBA" id="ARBA00004496"/>
    </source>
</evidence>
<dbReference type="HAMAP" id="MF_00125">
    <property type="entry name" value="HisZ"/>
    <property type="match status" value="1"/>
</dbReference>
<name>A0A8J7FIY4_9GAMM</name>
<evidence type="ECO:0000256" key="4">
    <source>
        <dbReference type="ARBA" id="ARBA00011496"/>
    </source>
</evidence>
<dbReference type="PANTHER" id="PTHR43707:SF1">
    <property type="entry name" value="HISTIDINE--TRNA LIGASE, MITOCHONDRIAL-RELATED"/>
    <property type="match status" value="1"/>
</dbReference>
<comment type="similarity">
    <text evidence="3 8">Belongs to the class-II aminoacyl-tRNA synthetase family. HisZ subfamily.</text>
</comment>
<dbReference type="InterPro" id="IPR004516">
    <property type="entry name" value="HisRS/HisZ"/>
</dbReference>
<comment type="subunit">
    <text evidence="4 8">Heteromultimer composed of HisG and HisZ subunits.</text>
</comment>
<dbReference type="InterPro" id="IPR041715">
    <property type="entry name" value="HisRS-like_core"/>
</dbReference>
<dbReference type="NCBIfam" id="NF009086">
    <property type="entry name" value="PRK12421.1"/>
    <property type="match status" value="1"/>
</dbReference>
<feature type="binding site" evidence="9">
    <location>
        <position position="130"/>
    </location>
    <ligand>
        <name>L-histidine</name>
        <dbReference type="ChEBI" id="CHEBI:57595"/>
    </ligand>
</feature>
<dbReference type="Proteomes" id="UP000640333">
    <property type="component" value="Unassembled WGS sequence"/>
</dbReference>
<gene>
    <name evidence="8" type="primary">hisZ</name>
    <name evidence="11" type="ORF">IOQ59_15500</name>
</gene>
<proteinExistence type="inferred from homology"/>
<evidence type="ECO:0000313" key="12">
    <source>
        <dbReference type="Proteomes" id="UP000640333"/>
    </source>
</evidence>
<comment type="function">
    <text evidence="7 8">Required for the first step of histidine biosynthesis. May allow the feedback regulation of ATP phosphoribosyltransferase activity by histidine.</text>
</comment>
<protein>
    <recommendedName>
        <fullName evidence="5 8">ATP phosphoribosyltransferase regulatory subunit</fullName>
    </recommendedName>
</protein>
<dbReference type="RefSeq" id="WP_193954360.1">
    <property type="nucleotide sequence ID" value="NZ_JADEYS010000017.1"/>
</dbReference>
<feature type="binding site" evidence="9">
    <location>
        <position position="274"/>
    </location>
    <ligand>
        <name>L-histidine</name>
        <dbReference type="ChEBI" id="CHEBI:57595"/>
    </ligand>
</feature>
<evidence type="ECO:0000256" key="3">
    <source>
        <dbReference type="ARBA" id="ARBA00005539"/>
    </source>
</evidence>
<dbReference type="CDD" id="cd00773">
    <property type="entry name" value="HisRS-like_core"/>
    <property type="match status" value="1"/>
</dbReference>
<dbReference type="PIRSF" id="PIRSF001549">
    <property type="entry name" value="His-tRNA_synth"/>
    <property type="match status" value="1"/>
</dbReference>
<dbReference type="NCBIfam" id="NF008935">
    <property type="entry name" value="PRK12292.1-1"/>
    <property type="match status" value="1"/>
</dbReference>
<evidence type="ECO:0000256" key="9">
    <source>
        <dbReference type="PIRSR" id="PIRSR001549-1"/>
    </source>
</evidence>
<dbReference type="InterPro" id="IPR004517">
    <property type="entry name" value="HisZ"/>
</dbReference>
<dbReference type="EMBL" id="JADEYS010000017">
    <property type="protein sequence ID" value="MBE9398663.1"/>
    <property type="molecule type" value="Genomic_DNA"/>
</dbReference>
<keyword evidence="8" id="KW-0368">Histidine biosynthesis</keyword>
<dbReference type="GO" id="GO:0004821">
    <property type="term" value="F:histidine-tRNA ligase activity"/>
    <property type="evidence" value="ECO:0007669"/>
    <property type="project" value="TreeGrafter"/>
</dbReference>
<evidence type="ECO:0000313" key="11">
    <source>
        <dbReference type="EMBL" id="MBE9398663.1"/>
    </source>
</evidence>
<dbReference type="UniPathway" id="UPA00031">
    <property type="reaction ID" value="UER00006"/>
</dbReference>
<dbReference type="GO" id="GO:0005737">
    <property type="term" value="C:cytoplasm"/>
    <property type="evidence" value="ECO:0007669"/>
    <property type="project" value="UniProtKB-SubCell"/>
</dbReference>
<dbReference type="GO" id="GO:0006427">
    <property type="term" value="P:histidyl-tRNA aminoacylation"/>
    <property type="evidence" value="ECO:0007669"/>
    <property type="project" value="TreeGrafter"/>
</dbReference>
<dbReference type="SUPFAM" id="SSF55681">
    <property type="entry name" value="Class II aaRS and biotin synthetases"/>
    <property type="match status" value="1"/>
</dbReference>
<dbReference type="PANTHER" id="PTHR43707">
    <property type="entry name" value="HISTIDYL-TRNA SYNTHETASE"/>
    <property type="match status" value="1"/>
</dbReference>
<evidence type="ECO:0000256" key="6">
    <source>
        <dbReference type="ARBA" id="ARBA00022490"/>
    </source>
</evidence>
<keyword evidence="12" id="KW-1185">Reference proteome</keyword>
<dbReference type="InterPro" id="IPR045864">
    <property type="entry name" value="aa-tRNA-synth_II/BPL/LPL"/>
</dbReference>
<comment type="subcellular location">
    <subcellularLocation>
        <location evidence="1 8">Cytoplasm</location>
    </subcellularLocation>
</comment>
<evidence type="ECO:0000256" key="7">
    <source>
        <dbReference type="ARBA" id="ARBA00025246"/>
    </source>
</evidence>